<keyword evidence="3" id="KW-1185">Reference proteome</keyword>
<organism evidence="2 3">
    <name type="scientific">Acrodontium crateriforme</name>
    <dbReference type="NCBI Taxonomy" id="150365"/>
    <lineage>
        <taxon>Eukaryota</taxon>
        <taxon>Fungi</taxon>
        <taxon>Dikarya</taxon>
        <taxon>Ascomycota</taxon>
        <taxon>Pezizomycotina</taxon>
        <taxon>Dothideomycetes</taxon>
        <taxon>Dothideomycetidae</taxon>
        <taxon>Mycosphaerellales</taxon>
        <taxon>Teratosphaeriaceae</taxon>
        <taxon>Acrodontium</taxon>
    </lineage>
</organism>
<gene>
    <name evidence="2" type="ORF">R9X50_00019300</name>
</gene>
<accession>A0AAQ3R4Q9</accession>
<dbReference type="AlphaFoldDB" id="A0AAQ3R4Q9"/>
<evidence type="ECO:0000256" key="1">
    <source>
        <dbReference type="SAM" id="MobiDB-lite"/>
    </source>
</evidence>
<evidence type="ECO:0000313" key="2">
    <source>
        <dbReference type="EMBL" id="WPG97418.1"/>
    </source>
</evidence>
<sequence>MPNVRPVWLLTAANNVKTPHYRRLSTLTPKPQPTESSEDGARTLRVRKYNNRSLPLSPVMDPKAVNARTKYEQAKANPDRDTESPFQKQLRLNPYARALITPVRTCVISHARLPEHFLQQFVTRLETSTSNWQKATPQLAPALSKDRILDPTTGTVASRMSALAISTSRSYVFNNHSLLVAVSKKKKWAAIVSERMKEWVAAKRHVQPDRIKAKDIWTWPADTADATLSQRRIEVAGLIKIAFLLGKITPLTLSGPNGPPSECFVLRPAPAENTSSNASAFDLNFLLGDEFGSRFDLQDIEHSGMTVVANDESTLRLRVALLKLSTFLEPCVANLNAMKKNTPKPKSENDDDEAPNTEQIDVRHVP</sequence>
<proteinExistence type="predicted"/>
<feature type="compositionally biased region" description="Polar residues" evidence="1">
    <location>
        <begin position="25"/>
        <end position="35"/>
    </location>
</feature>
<evidence type="ECO:0000313" key="3">
    <source>
        <dbReference type="Proteomes" id="UP001303373"/>
    </source>
</evidence>
<dbReference type="EMBL" id="CP138580">
    <property type="protein sequence ID" value="WPG97418.1"/>
    <property type="molecule type" value="Genomic_DNA"/>
</dbReference>
<protein>
    <submittedName>
        <fullName evidence="2">Uncharacterized protein</fullName>
    </submittedName>
</protein>
<feature type="region of interest" description="Disordered" evidence="1">
    <location>
        <begin position="338"/>
        <end position="366"/>
    </location>
</feature>
<feature type="region of interest" description="Disordered" evidence="1">
    <location>
        <begin position="22"/>
        <end position="43"/>
    </location>
</feature>
<name>A0AAQ3R4Q9_9PEZI</name>
<reference evidence="2 3" key="1">
    <citation type="submission" date="2023-11" db="EMBL/GenBank/DDBJ databases">
        <title>An acidophilic fungus is an integral part of prey digestion in a carnivorous sundew plant.</title>
        <authorList>
            <person name="Tsai I.J."/>
        </authorList>
    </citation>
    <scope>NUCLEOTIDE SEQUENCE [LARGE SCALE GENOMIC DNA]</scope>
    <source>
        <strain evidence="2">169a</strain>
    </source>
</reference>
<dbReference type="Proteomes" id="UP001303373">
    <property type="component" value="Chromosome 1"/>
</dbReference>